<proteinExistence type="inferred from homology"/>
<dbReference type="SUPFAM" id="SSF46565">
    <property type="entry name" value="Chaperone J-domain"/>
    <property type="match status" value="1"/>
</dbReference>
<evidence type="ECO:0000256" key="8">
    <source>
        <dbReference type="ARBA" id="ARBA00023136"/>
    </source>
</evidence>
<dbReference type="FunFam" id="1.10.287.110:FF:000006">
    <property type="entry name" value="Import inner membrane translocase subunit TIM16"/>
    <property type="match status" value="1"/>
</dbReference>
<comment type="similarity">
    <text evidence="2">Belongs to the TIM16/PAM16 family.</text>
</comment>
<reference evidence="11 13" key="2">
    <citation type="submission" date="2018-03" db="EMBL/GenBank/DDBJ databases">
        <authorList>
            <person name="Fogelqvist J."/>
        </authorList>
    </citation>
    <scope>NUCLEOTIDE SEQUENCE [LARGE SCALE GENOMIC DNA]</scope>
</reference>
<dbReference type="PANTHER" id="PTHR12388">
    <property type="entry name" value="MITOCHONDRIA ASSOCIATED GRANULOCYTE MACROPHAGE CSF SIGNALING MOLECULE"/>
    <property type="match status" value="1"/>
</dbReference>
<dbReference type="EMBL" id="CDSF01000035">
    <property type="protein sequence ID" value="CEO95852.1"/>
    <property type="molecule type" value="Genomic_DNA"/>
</dbReference>
<sequence length="126" mass="13618">MSLGRLIAQLLVVGTSVVSKAFVQAYQQAVLNAGKHGGAKASAASLSQALSRKIHIDEARKILNVSPSVTKEQLEESYKRLFEVNDVNKGGSFYLQSKIYRARECIDKQMALDAAKLADKAPPSSP</sequence>
<keyword evidence="3" id="KW-0813">Transport</keyword>
<reference evidence="10 12" key="1">
    <citation type="submission" date="2015-02" db="EMBL/GenBank/DDBJ databases">
        <authorList>
            <person name="Chooi Y.-H."/>
        </authorList>
    </citation>
    <scope>NUCLEOTIDE SEQUENCE [LARGE SCALE GENOMIC DNA]</scope>
    <source>
        <strain evidence="10">E3</strain>
    </source>
</reference>
<dbReference type="InterPro" id="IPR005341">
    <property type="entry name" value="Tim16"/>
</dbReference>
<gene>
    <name evidence="10" type="ORF">PBRA_004565</name>
    <name evidence="11" type="ORF">PLBR_LOCUS7347</name>
</gene>
<keyword evidence="4" id="KW-0999">Mitochondrion inner membrane</keyword>
<evidence type="ECO:0000313" key="10">
    <source>
        <dbReference type="EMBL" id="CEO95852.1"/>
    </source>
</evidence>
<feature type="chain" id="PRO_5035990678" description="Presequence translocated-associated motor subunit PAM16" evidence="9">
    <location>
        <begin position="26"/>
        <end position="126"/>
    </location>
</feature>
<dbReference type="Proteomes" id="UP000290189">
    <property type="component" value="Unassembled WGS sequence"/>
</dbReference>
<feature type="signal peptide" evidence="9">
    <location>
        <begin position="1"/>
        <end position="25"/>
    </location>
</feature>
<keyword evidence="9" id="KW-0732">Signal</keyword>
<evidence type="ECO:0000313" key="11">
    <source>
        <dbReference type="EMBL" id="SPR00132.1"/>
    </source>
</evidence>
<evidence type="ECO:0000256" key="7">
    <source>
        <dbReference type="ARBA" id="ARBA00023128"/>
    </source>
</evidence>
<organism evidence="10 12">
    <name type="scientific">Plasmodiophora brassicae</name>
    <name type="common">Clubroot disease agent</name>
    <dbReference type="NCBI Taxonomy" id="37360"/>
    <lineage>
        <taxon>Eukaryota</taxon>
        <taxon>Sar</taxon>
        <taxon>Rhizaria</taxon>
        <taxon>Endomyxa</taxon>
        <taxon>Phytomyxea</taxon>
        <taxon>Plasmodiophorida</taxon>
        <taxon>Plasmodiophoridae</taxon>
        <taxon>Plasmodiophora</taxon>
    </lineage>
</organism>
<dbReference type="OrthoDB" id="10262892at2759"/>
<evidence type="ECO:0000256" key="3">
    <source>
        <dbReference type="ARBA" id="ARBA00022448"/>
    </source>
</evidence>
<dbReference type="GO" id="GO:0030150">
    <property type="term" value="P:protein import into mitochondrial matrix"/>
    <property type="evidence" value="ECO:0007669"/>
    <property type="project" value="InterPro"/>
</dbReference>
<geneLocation type="mitochondrion" evidence="11"/>
<dbReference type="Proteomes" id="UP000039324">
    <property type="component" value="Unassembled WGS sequence"/>
</dbReference>
<dbReference type="Gene3D" id="1.10.287.110">
    <property type="entry name" value="DnaJ domain"/>
    <property type="match status" value="1"/>
</dbReference>
<dbReference type="EMBL" id="OVEO01000013">
    <property type="protein sequence ID" value="SPR00132.1"/>
    <property type="molecule type" value="Genomic_DNA"/>
</dbReference>
<dbReference type="STRING" id="37360.A0A0G4IL80"/>
<protein>
    <recommendedName>
        <fullName evidence="14">Presequence translocated-associated motor subunit PAM16</fullName>
    </recommendedName>
</protein>
<comment type="subcellular location">
    <subcellularLocation>
        <location evidence="1">Mitochondrion inner membrane</location>
        <topology evidence="1">Peripheral membrane protein</topology>
    </subcellularLocation>
</comment>
<dbReference type="Pfam" id="PF03656">
    <property type="entry name" value="Pam16"/>
    <property type="match status" value="1"/>
</dbReference>
<dbReference type="PANTHER" id="PTHR12388:SF0">
    <property type="entry name" value="MITOCHONDRIAL IMPORT INNER MEMBRANE TRANSLOCASE SUBUNIT TIM16"/>
    <property type="match status" value="1"/>
</dbReference>
<keyword evidence="7 11" id="KW-0496">Mitochondrion</keyword>
<accession>A0A0G4IL80</accession>
<evidence type="ECO:0000256" key="2">
    <source>
        <dbReference type="ARBA" id="ARBA00008817"/>
    </source>
</evidence>
<evidence type="ECO:0000256" key="4">
    <source>
        <dbReference type="ARBA" id="ARBA00022792"/>
    </source>
</evidence>
<dbReference type="InterPro" id="IPR036869">
    <property type="entry name" value="J_dom_sf"/>
</dbReference>
<evidence type="ECO:0000256" key="6">
    <source>
        <dbReference type="ARBA" id="ARBA00023010"/>
    </source>
</evidence>
<dbReference type="AlphaFoldDB" id="A0A0G4IL80"/>
<evidence type="ECO:0000256" key="1">
    <source>
        <dbReference type="ARBA" id="ARBA00004637"/>
    </source>
</evidence>
<keyword evidence="6" id="KW-0811">Translocation</keyword>
<evidence type="ECO:0008006" key="14">
    <source>
        <dbReference type="Google" id="ProtNLM"/>
    </source>
</evidence>
<keyword evidence="5" id="KW-0653">Protein transport</keyword>
<evidence type="ECO:0000313" key="13">
    <source>
        <dbReference type="Proteomes" id="UP000290189"/>
    </source>
</evidence>
<dbReference type="GO" id="GO:0005744">
    <property type="term" value="C:TIM23 mitochondrial import inner membrane translocase complex"/>
    <property type="evidence" value="ECO:0007669"/>
    <property type="project" value="InterPro"/>
</dbReference>
<keyword evidence="8" id="KW-0472">Membrane</keyword>
<evidence type="ECO:0000256" key="9">
    <source>
        <dbReference type="SAM" id="SignalP"/>
    </source>
</evidence>
<name>A0A0G4IL80_PLABS</name>
<evidence type="ECO:0000313" key="12">
    <source>
        <dbReference type="Proteomes" id="UP000039324"/>
    </source>
</evidence>
<keyword evidence="12" id="KW-1185">Reference proteome</keyword>
<dbReference type="OMA" id="AKYLIQI"/>
<evidence type="ECO:0000256" key="5">
    <source>
        <dbReference type="ARBA" id="ARBA00022927"/>
    </source>
</evidence>